<accession>A0ABS8CDT0</accession>
<evidence type="ECO:0000256" key="1">
    <source>
        <dbReference type="ARBA" id="ARBA00010062"/>
    </source>
</evidence>
<feature type="chain" id="PRO_5047252823" evidence="3">
    <location>
        <begin position="25"/>
        <end position="390"/>
    </location>
</feature>
<dbReference type="PANTHER" id="PTHR30483:SF6">
    <property type="entry name" value="PERIPLASMIC BINDING PROTEIN OF ABC TRANSPORTER FOR NATURAL AMINO ACIDS"/>
    <property type="match status" value="1"/>
</dbReference>
<evidence type="ECO:0000256" key="2">
    <source>
        <dbReference type="ARBA" id="ARBA00022729"/>
    </source>
</evidence>
<evidence type="ECO:0000259" key="4">
    <source>
        <dbReference type="Pfam" id="PF13458"/>
    </source>
</evidence>
<dbReference type="EMBL" id="JACDXW010000005">
    <property type="protein sequence ID" value="MCB5364188.1"/>
    <property type="molecule type" value="Genomic_DNA"/>
</dbReference>
<name>A0ABS8CDT0_9BURK</name>
<organism evidence="5 6">
    <name type="scientific">Mesopusillimonas faecipullorum</name>
    <dbReference type="NCBI Taxonomy" id="2755040"/>
    <lineage>
        <taxon>Bacteria</taxon>
        <taxon>Pseudomonadati</taxon>
        <taxon>Pseudomonadota</taxon>
        <taxon>Betaproteobacteria</taxon>
        <taxon>Burkholderiales</taxon>
        <taxon>Alcaligenaceae</taxon>
        <taxon>Mesopusillimonas</taxon>
    </lineage>
</organism>
<feature type="signal peptide" evidence="3">
    <location>
        <begin position="1"/>
        <end position="24"/>
    </location>
</feature>
<dbReference type="InterPro" id="IPR051010">
    <property type="entry name" value="BCAA_transport"/>
</dbReference>
<dbReference type="InterPro" id="IPR028082">
    <property type="entry name" value="Peripla_BP_I"/>
</dbReference>
<keyword evidence="6" id="KW-1185">Reference proteome</keyword>
<sequence>MQGKFKAALASAAIAAAFCTSAQAQDAVKIGFIGELSGPTAGVGQDQLDGFKLYLEDKGGKLGGVPIELLVEDSQFKPDVAMQVARRLVERDNVSVITGVSFSNVMMAIHKYITDRDVVLLSSNAGPSQIAGERCSPYQFVTSWQGDQAAEAVGKYAQEKGFKNIAVLAPNYQAGKDIVTGFKRYYTEPLAEEIYTQLTQLDFSAELATVAAAQPDAIFAFFPGGLGVAFAKQYAQAGMMGKVPLLTTFVVDALSLPAIGDGAQGIISGGFWAPDFDNAQSRKFVSDFEKKYGRIPSNYAAQSYDAAALLDSALGKVEGNVKDKAAFLKAMKAADFDSVRGDFSFGNNNFPVQSMHVMEVAKDDKDRLSLKTIATPLKNYQDAYHGKCPL</sequence>
<proteinExistence type="inferred from homology"/>
<dbReference type="Proteomes" id="UP000776983">
    <property type="component" value="Unassembled WGS sequence"/>
</dbReference>
<protein>
    <submittedName>
        <fullName evidence="5">ABC transporter substrate-binding protein</fullName>
    </submittedName>
</protein>
<comment type="caution">
    <text evidence="5">The sequence shown here is derived from an EMBL/GenBank/DDBJ whole genome shotgun (WGS) entry which is preliminary data.</text>
</comment>
<dbReference type="PANTHER" id="PTHR30483">
    <property type="entry name" value="LEUCINE-SPECIFIC-BINDING PROTEIN"/>
    <property type="match status" value="1"/>
</dbReference>
<dbReference type="SUPFAM" id="SSF53822">
    <property type="entry name" value="Periplasmic binding protein-like I"/>
    <property type="match status" value="1"/>
</dbReference>
<gene>
    <name evidence="5" type="ORF">H0484_10565</name>
</gene>
<comment type="similarity">
    <text evidence="1">Belongs to the leucine-binding protein family.</text>
</comment>
<evidence type="ECO:0000313" key="5">
    <source>
        <dbReference type="EMBL" id="MCB5364188.1"/>
    </source>
</evidence>
<dbReference type="Gene3D" id="3.40.50.2300">
    <property type="match status" value="2"/>
</dbReference>
<dbReference type="CDD" id="cd06359">
    <property type="entry name" value="PBP1_Nba-like"/>
    <property type="match status" value="1"/>
</dbReference>
<dbReference type="RefSeq" id="WP_226954612.1">
    <property type="nucleotide sequence ID" value="NZ_JACDXW010000005.1"/>
</dbReference>
<evidence type="ECO:0000256" key="3">
    <source>
        <dbReference type="SAM" id="SignalP"/>
    </source>
</evidence>
<evidence type="ECO:0000313" key="6">
    <source>
        <dbReference type="Proteomes" id="UP000776983"/>
    </source>
</evidence>
<dbReference type="InterPro" id="IPR028081">
    <property type="entry name" value="Leu-bd"/>
</dbReference>
<feature type="domain" description="Leucine-binding protein" evidence="4">
    <location>
        <begin position="28"/>
        <end position="363"/>
    </location>
</feature>
<keyword evidence="2 3" id="KW-0732">Signal</keyword>
<reference evidence="5 6" key="1">
    <citation type="submission" date="2020-07" db="EMBL/GenBank/DDBJ databases">
        <title>Pusillimonas sp. nov., isolated from poultry manure in Taiwan.</title>
        <authorList>
            <person name="Lin S.-Y."/>
            <person name="Tang Y.-S."/>
            <person name="Young C.-C."/>
        </authorList>
    </citation>
    <scope>NUCLEOTIDE SEQUENCE [LARGE SCALE GENOMIC DNA]</scope>
    <source>
        <strain evidence="5 6">CC-YST705</strain>
    </source>
</reference>
<dbReference type="Pfam" id="PF13458">
    <property type="entry name" value="Peripla_BP_6"/>
    <property type="match status" value="1"/>
</dbReference>